<sequence length="353" mass="36669">MSSSVRNPDDPESQVLFLNFHDPPSNPNACKPTSSALNSVLRMAILFLASYAVDWRECGEEYDDIVFCFGRARGYDKAIKSGLSELHADSVEYVEHIQAVQTRIKPKIAQLRQSSYRLNRGISAVAPPGVAVPQAAGPPRATTSTAISTDSPRSRGHTSAAPTTANNSTLTEATTTTVTAATSTTSTPLPLDGQTLPTADDPGVDGDASSSKDGPLPSSTSKAPDPNVPSDDKTSSGPPEPTNTEMPPSGSLQDPQASANASSGTDHTTQQDSNAADADASNNDVEVADADAADVAGGQDTTTDVPAEGSNNEDGEGADTGTWMGTQTAETVYGEFDDDGEIDAPPSKKRRVE</sequence>
<organism evidence="2 3">
    <name type="scientific">Xylaria grammica</name>
    <dbReference type="NCBI Taxonomy" id="363999"/>
    <lineage>
        <taxon>Eukaryota</taxon>
        <taxon>Fungi</taxon>
        <taxon>Dikarya</taxon>
        <taxon>Ascomycota</taxon>
        <taxon>Pezizomycotina</taxon>
        <taxon>Sordariomycetes</taxon>
        <taxon>Xylariomycetidae</taxon>
        <taxon>Xylariales</taxon>
        <taxon>Xylariaceae</taxon>
        <taxon>Xylaria</taxon>
    </lineage>
</organism>
<feature type="compositionally biased region" description="Low complexity" evidence="1">
    <location>
        <begin position="129"/>
        <end position="139"/>
    </location>
</feature>
<feature type="compositionally biased region" description="Low complexity" evidence="1">
    <location>
        <begin position="158"/>
        <end position="187"/>
    </location>
</feature>
<reference evidence="2 3" key="1">
    <citation type="submission" date="2018-12" db="EMBL/GenBank/DDBJ databases">
        <title>Draft genome sequence of Xylaria grammica IHI A82.</title>
        <authorList>
            <person name="Buettner E."/>
            <person name="Kellner H."/>
        </authorList>
    </citation>
    <scope>NUCLEOTIDE SEQUENCE [LARGE SCALE GENOMIC DNA]</scope>
    <source>
        <strain evidence="2 3">IHI A82</strain>
    </source>
</reference>
<evidence type="ECO:0000313" key="2">
    <source>
        <dbReference type="EMBL" id="RWA11513.1"/>
    </source>
</evidence>
<feature type="compositionally biased region" description="Polar residues" evidence="1">
    <location>
        <begin position="208"/>
        <end position="222"/>
    </location>
</feature>
<accession>A0A439DAS8</accession>
<proteinExistence type="predicted"/>
<dbReference type="EMBL" id="RYZI01000077">
    <property type="protein sequence ID" value="RWA11513.1"/>
    <property type="molecule type" value="Genomic_DNA"/>
</dbReference>
<evidence type="ECO:0000256" key="1">
    <source>
        <dbReference type="SAM" id="MobiDB-lite"/>
    </source>
</evidence>
<feature type="compositionally biased region" description="Low complexity" evidence="1">
    <location>
        <begin position="268"/>
        <end position="285"/>
    </location>
</feature>
<feature type="region of interest" description="Disordered" evidence="1">
    <location>
        <begin position="129"/>
        <end position="353"/>
    </location>
</feature>
<dbReference type="Proteomes" id="UP000286045">
    <property type="component" value="Unassembled WGS sequence"/>
</dbReference>
<gene>
    <name evidence="2" type="ORF">EKO27_g3573</name>
</gene>
<protein>
    <submittedName>
        <fullName evidence="2">Uncharacterized protein</fullName>
    </submittedName>
</protein>
<comment type="caution">
    <text evidence="2">The sequence shown here is derived from an EMBL/GenBank/DDBJ whole genome shotgun (WGS) entry which is preliminary data.</text>
</comment>
<keyword evidence="3" id="KW-1185">Reference proteome</keyword>
<feature type="compositionally biased region" description="Polar residues" evidence="1">
    <location>
        <begin position="242"/>
        <end position="267"/>
    </location>
</feature>
<feature type="compositionally biased region" description="Polar residues" evidence="1">
    <location>
        <begin position="141"/>
        <end position="151"/>
    </location>
</feature>
<feature type="compositionally biased region" description="Low complexity" evidence="1">
    <location>
        <begin position="293"/>
        <end position="304"/>
    </location>
</feature>
<dbReference type="AlphaFoldDB" id="A0A439DAS8"/>
<evidence type="ECO:0000313" key="3">
    <source>
        <dbReference type="Proteomes" id="UP000286045"/>
    </source>
</evidence>
<name>A0A439DAS8_9PEZI</name>